<protein>
    <submittedName>
        <fullName evidence="7">Threonine/homoserine/homoserine lactone efflux protein</fullName>
    </submittedName>
</protein>
<accession>A0A1H9CL17</accession>
<feature type="transmembrane region" description="Helical" evidence="6">
    <location>
        <begin position="121"/>
        <end position="138"/>
    </location>
</feature>
<dbReference type="EMBL" id="FOGB01000001">
    <property type="protein sequence ID" value="SEQ01885.1"/>
    <property type="molecule type" value="Genomic_DNA"/>
</dbReference>
<dbReference type="Proteomes" id="UP000198749">
    <property type="component" value="Unassembled WGS sequence"/>
</dbReference>
<dbReference type="InterPro" id="IPR001123">
    <property type="entry name" value="LeuE-type"/>
</dbReference>
<dbReference type="Pfam" id="PF01810">
    <property type="entry name" value="LysE"/>
    <property type="match status" value="1"/>
</dbReference>
<dbReference type="GO" id="GO:0033228">
    <property type="term" value="P:cysteine export across plasma membrane"/>
    <property type="evidence" value="ECO:0007669"/>
    <property type="project" value="TreeGrafter"/>
</dbReference>
<name>A0A1H9CL17_9GAMM</name>
<comment type="subcellular location">
    <subcellularLocation>
        <location evidence="1">Cell membrane</location>
        <topology evidence="1">Multi-pass membrane protein</topology>
    </subcellularLocation>
</comment>
<keyword evidence="5 6" id="KW-0472">Membrane</keyword>
<feature type="transmembrane region" description="Helical" evidence="6">
    <location>
        <begin position="180"/>
        <end position="198"/>
    </location>
</feature>
<keyword evidence="8" id="KW-1185">Reference proteome</keyword>
<evidence type="ECO:0000256" key="1">
    <source>
        <dbReference type="ARBA" id="ARBA00004651"/>
    </source>
</evidence>
<dbReference type="OrthoDB" id="6292618at2"/>
<dbReference type="RefSeq" id="WP_091352337.1">
    <property type="nucleotide sequence ID" value="NZ_AP025284.1"/>
</dbReference>
<evidence type="ECO:0000256" key="5">
    <source>
        <dbReference type="ARBA" id="ARBA00023136"/>
    </source>
</evidence>
<proteinExistence type="predicted"/>
<reference evidence="8" key="1">
    <citation type="submission" date="2016-10" db="EMBL/GenBank/DDBJ databases">
        <authorList>
            <person name="Varghese N."/>
            <person name="Submissions S."/>
        </authorList>
    </citation>
    <scope>NUCLEOTIDE SEQUENCE [LARGE SCALE GENOMIC DNA]</scope>
    <source>
        <strain evidence="8">DSM 18887</strain>
    </source>
</reference>
<gene>
    <name evidence="7" type="ORF">SAMN03080615_00037</name>
</gene>
<feature type="transmembrane region" description="Helical" evidence="6">
    <location>
        <begin position="6"/>
        <end position="25"/>
    </location>
</feature>
<keyword evidence="2" id="KW-1003">Cell membrane</keyword>
<dbReference type="GO" id="GO:0015171">
    <property type="term" value="F:amino acid transmembrane transporter activity"/>
    <property type="evidence" value="ECO:0007669"/>
    <property type="project" value="TreeGrafter"/>
</dbReference>
<dbReference type="PANTHER" id="PTHR30086">
    <property type="entry name" value="ARGININE EXPORTER PROTEIN ARGO"/>
    <property type="match status" value="1"/>
</dbReference>
<dbReference type="AlphaFoldDB" id="A0A1H9CL17"/>
<keyword evidence="4 6" id="KW-1133">Transmembrane helix</keyword>
<dbReference type="GO" id="GO:0005886">
    <property type="term" value="C:plasma membrane"/>
    <property type="evidence" value="ECO:0007669"/>
    <property type="project" value="UniProtKB-SubCell"/>
</dbReference>
<feature type="transmembrane region" description="Helical" evidence="6">
    <location>
        <begin position="66"/>
        <end position="84"/>
    </location>
</feature>
<dbReference type="PANTHER" id="PTHR30086:SF20">
    <property type="entry name" value="ARGININE EXPORTER PROTEIN ARGO-RELATED"/>
    <property type="match status" value="1"/>
</dbReference>
<evidence type="ECO:0000256" key="4">
    <source>
        <dbReference type="ARBA" id="ARBA00022989"/>
    </source>
</evidence>
<organism evidence="7 8">
    <name type="scientific">Amphritea atlantica</name>
    <dbReference type="NCBI Taxonomy" id="355243"/>
    <lineage>
        <taxon>Bacteria</taxon>
        <taxon>Pseudomonadati</taxon>
        <taxon>Pseudomonadota</taxon>
        <taxon>Gammaproteobacteria</taxon>
        <taxon>Oceanospirillales</taxon>
        <taxon>Oceanospirillaceae</taxon>
        <taxon>Amphritea</taxon>
    </lineage>
</organism>
<evidence type="ECO:0000313" key="8">
    <source>
        <dbReference type="Proteomes" id="UP000198749"/>
    </source>
</evidence>
<sequence length="202" mass="21992">MVEILLYAFGIMYTPGPANLLSLNAGLNGEIKNTLRFCMGVACAMLILFLLFGYTGAWLITPDSQLVIGLLGSCYIAYLAYKIARGSQQITDKISADKAQPGPRRTGFRSGLMLQLLNPKAFIAILPIVTVQFPAAYISGVSILLWSLLLAGLAFGAPGSYLFMGVRLSKLISQPRYFRWLNNAMALLLLYVAIELAFKISG</sequence>
<keyword evidence="3 6" id="KW-0812">Transmembrane</keyword>
<feature type="transmembrane region" description="Helical" evidence="6">
    <location>
        <begin position="37"/>
        <end position="60"/>
    </location>
</feature>
<evidence type="ECO:0000256" key="2">
    <source>
        <dbReference type="ARBA" id="ARBA00022475"/>
    </source>
</evidence>
<evidence type="ECO:0000256" key="3">
    <source>
        <dbReference type="ARBA" id="ARBA00022692"/>
    </source>
</evidence>
<evidence type="ECO:0000313" key="7">
    <source>
        <dbReference type="EMBL" id="SEQ01885.1"/>
    </source>
</evidence>
<evidence type="ECO:0000256" key="6">
    <source>
        <dbReference type="SAM" id="Phobius"/>
    </source>
</evidence>
<feature type="transmembrane region" description="Helical" evidence="6">
    <location>
        <begin position="144"/>
        <end position="168"/>
    </location>
</feature>